<evidence type="ECO:0000313" key="2">
    <source>
        <dbReference type="EMBL" id="CUA79898.1"/>
    </source>
</evidence>
<evidence type="ECO:0000313" key="3">
    <source>
        <dbReference type="Proteomes" id="UP000182738"/>
    </source>
</evidence>
<dbReference type="Pfam" id="PF02618">
    <property type="entry name" value="YceG"/>
    <property type="match status" value="1"/>
</dbReference>
<accession>A0A0K6GMW1</accession>
<reference evidence="3" key="1">
    <citation type="submission" date="2015-08" db="EMBL/GenBank/DDBJ databases">
        <authorList>
            <person name="Varghese N."/>
        </authorList>
    </citation>
    <scope>NUCLEOTIDE SEQUENCE [LARGE SCALE GENOMIC DNA]</scope>
    <source>
        <strain evidence="3">DSM 27374</strain>
    </source>
</reference>
<name>A0A0K6GMW1_9BACL</name>
<dbReference type="Proteomes" id="UP000182738">
    <property type="component" value="Unassembled WGS sequence"/>
</dbReference>
<gene>
    <name evidence="2" type="ORF">Ga0061060_106106</name>
</gene>
<keyword evidence="1" id="KW-0732">Signal</keyword>
<dbReference type="EMBL" id="CYGZ01000006">
    <property type="protein sequence ID" value="CUA79898.1"/>
    <property type="molecule type" value="Genomic_DNA"/>
</dbReference>
<feature type="signal peptide" evidence="1">
    <location>
        <begin position="1"/>
        <end position="20"/>
    </location>
</feature>
<evidence type="ECO:0000256" key="1">
    <source>
        <dbReference type="SAM" id="SignalP"/>
    </source>
</evidence>
<protein>
    <submittedName>
        <fullName evidence="2">YceG-like family</fullName>
    </submittedName>
</protein>
<sequence length="138" mass="15954">MKRTTRAFAAGMLFATTTLAIVHYITDEQRQNDAISQKQYEQLITERNELAEKLEKLKNEMRKATPSQKETYIYTLTIAKGEASRDIARRLEQAHIIDNAQSFLTYLDTHHLTRALRPGTYVVTSDMSYEQIARNITK</sequence>
<dbReference type="OrthoDB" id="2138957at2"/>
<dbReference type="AlphaFoldDB" id="A0A0K6GMW1"/>
<keyword evidence="3" id="KW-1185">Reference proteome</keyword>
<feature type="chain" id="PRO_5039158118" evidence="1">
    <location>
        <begin position="21"/>
        <end position="138"/>
    </location>
</feature>
<organism evidence="2 3">
    <name type="scientific">Anoxybacillus suryakundensis</name>
    <dbReference type="NCBI Taxonomy" id="1325335"/>
    <lineage>
        <taxon>Bacteria</taxon>
        <taxon>Bacillati</taxon>
        <taxon>Bacillota</taxon>
        <taxon>Bacilli</taxon>
        <taxon>Bacillales</taxon>
        <taxon>Anoxybacillaceae</taxon>
        <taxon>Anoxybacillus</taxon>
    </lineage>
</organism>
<proteinExistence type="predicted"/>
<dbReference type="STRING" id="1325335.GCA_001418025_01206"/>
<dbReference type="InterPro" id="IPR003770">
    <property type="entry name" value="MLTG-like"/>
</dbReference>
<dbReference type="RefSeq" id="WP_055440977.1">
    <property type="nucleotide sequence ID" value="NZ_BAABDZ010000006.1"/>
</dbReference>
<dbReference type="Gene3D" id="3.30.1490.480">
    <property type="entry name" value="Endolytic murein transglycosylase"/>
    <property type="match status" value="1"/>
</dbReference>